<sequence>MNNQNVYNDTQRKREKRKNKTPEQCEYQKRQKQENESGENNENNGIIDSGNEVNDDANNGVNDGANDGSNNGANDDVNDSANGVDGGINNGSEQVRQESGLKINEQEMQHTNIQEIQISTTIPVELLSAADISKLDRDLLRKFQTKMDKVKYMLCPICNESFLSIVLVMEECRRCYSEKTLPKKFSKENDMNSGEVLEELQGLTEIKEMLIAQVFLVMSVYKLHGGQYGYCGNVINFPQDVHEFTTHLLRSSSSLDVLVVRYQSARSESFRDFQVRHKKVARALMWLRENNQYYNEITIDESVLQSLPTNSYIDDQLTNNEIVAEESDNDEVKDDIITRTFVLSLSPVRREDAAINEALNHMQNESNPLL</sequence>
<feature type="region of interest" description="Disordered" evidence="1">
    <location>
        <begin position="1"/>
        <end position="92"/>
    </location>
</feature>
<dbReference type="EMBL" id="CAJVQA010000118">
    <property type="protein sequence ID" value="CAG8456679.1"/>
    <property type="molecule type" value="Genomic_DNA"/>
</dbReference>
<protein>
    <submittedName>
        <fullName evidence="3">16504_t:CDS:1</fullName>
    </submittedName>
</protein>
<feature type="domain" description="DUF6570" evidence="2">
    <location>
        <begin position="179"/>
        <end position="304"/>
    </location>
</feature>
<dbReference type="AlphaFoldDB" id="A0A9N8VNB3"/>
<evidence type="ECO:0000313" key="3">
    <source>
        <dbReference type="EMBL" id="CAG8456679.1"/>
    </source>
</evidence>
<gene>
    <name evidence="3" type="ORF">CPELLU_LOCUS423</name>
</gene>
<reference evidence="3" key="1">
    <citation type="submission" date="2021-06" db="EMBL/GenBank/DDBJ databases">
        <authorList>
            <person name="Kallberg Y."/>
            <person name="Tangrot J."/>
            <person name="Rosling A."/>
        </authorList>
    </citation>
    <scope>NUCLEOTIDE SEQUENCE</scope>
    <source>
        <strain evidence="3">FL966</strain>
    </source>
</reference>
<name>A0A9N8VNB3_9GLOM</name>
<comment type="caution">
    <text evidence="3">The sequence shown here is derived from an EMBL/GenBank/DDBJ whole genome shotgun (WGS) entry which is preliminary data.</text>
</comment>
<evidence type="ECO:0000256" key="1">
    <source>
        <dbReference type="SAM" id="MobiDB-lite"/>
    </source>
</evidence>
<evidence type="ECO:0000259" key="2">
    <source>
        <dbReference type="Pfam" id="PF20209"/>
    </source>
</evidence>
<dbReference type="Proteomes" id="UP000789759">
    <property type="component" value="Unassembled WGS sequence"/>
</dbReference>
<dbReference type="OrthoDB" id="2448733at2759"/>
<accession>A0A9N8VNB3</accession>
<evidence type="ECO:0000313" key="4">
    <source>
        <dbReference type="Proteomes" id="UP000789759"/>
    </source>
</evidence>
<dbReference type="InterPro" id="IPR046700">
    <property type="entry name" value="DUF6570"/>
</dbReference>
<keyword evidence="4" id="KW-1185">Reference proteome</keyword>
<proteinExistence type="predicted"/>
<organism evidence="3 4">
    <name type="scientific">Cetraspora pellucida</name>
    <dbReference type="NCBI Taxonomy" id="1433469"/>
    <lineage>
        <taxon>Eukaryota</taxon>
        <taxon>Fungi</taxon>
        <taxon>Fungi incertae sedis</taxon>
        <taxon>Mucoromycota</taxon>
        <taxon>Glomeromycotina</taxon>
        <taxon>Glomeromycetes</taxon>
        <taxon>Diversisporales</taxon>
        <taxon>Gigasporaceae</taxon>
        <taxon>Cetraspora</taxon>
    </lineage>
</organism>
<feature type="compositionally biased region" description="Basic and acidic residues" evidence="1">
    <location>
        <begin position="20"/>
        <end position="35"/>
    </location>
</feature>
<dbReference type="Pfam" id="PF20209">
    <property type="entry name" value="DUF6570"/>
    <property type="match status" value="1"/>
</dbReference>
<feature type="compositionally biased region" description="Low complexity" evidence="1">
    <location>
        <begin position="38"/>
        <end position="83"/>
    </location>
</feature>